<dbReference type="InterPro" id="IPR000836">
    <property type="entry name" value="PRTase_dom"/>
</dbReference>
<evidence type="ECO:0000256" key="2">
    <source>
        <dbReference type="ARBA" id="ARBA00022679"/>
    </source>
</evidence>
<dbReference type="GO" id="GO:0005524">
    <property type="term" value="F:ATP binding"/>
    <property type="evidence" value="ECO:0007669"/>
    <property type="project" value="UniProtKB-KW"/>
</dbReference>
<dbReference type="Pfam" id="PF00156">
    <property type="entry name" value="Pribosyltran"/>
    <property type="match status" value="1"/>
</dbReference>
<sequence>MKPIVFSLPGHETLGAALSKALNAPLGGIAMRSFPDGETYVRGETRCNGNDVVLAVNLFHPNPQLLPLIYATRAVRILDAGRVILVTPYLPYMRQDARFQPGEVITSRIFASLLSETLDGLVTVDPHLHRYTSLEEIYSIPTRVEHAAPSVASWISKNVDRPVIVGPDLESEQWVSEVAQMADAPFIVLSKKRRGDRDVEIAVPPLEPWREHTPVLVDDIISTARTMIETIGHLRQAGYAKPVCVGVHAVFAGDAYESLKDAGASDIVTCNTITHPSNGIDLTHALAHGVNRLLENESSHE</sequence>
<dbReference type="EC" id="2.7.6.1" evidence="1"/>
<keyword evidence="12" id="KW-1185">Reference proteome</keyword>
<dbReference type="NCBIfam" id="NF005537">
    <property type="entry name" value="PRK07199.1"/>
    <property type="match status" value="1"/>
</dbReference>
<accession>A0AAW9RIZ5</accession>
<dbReference type="PANTHER" id="PTHR10210">
    <property type="entry name" value="RIBOSE-PHOSPHATE DIPHOSPHOKINASE FAMILY MEMBER"/>
    <property type="match status" value="1"/>
</dbReference>
<dbReference type="AlphaFoldDB" id="A0AAW9RIZ5"/>
<evidence type="ECO:0000313" key="12">
    <source>
        <dbReference type="Proteomes" id="UP001359886"/>
    </source>
</evidence>
<dbReference type="CDD" id="cd06223">
    <property type="entry name" value="PRTases_typeI"/>
    <property type="match status" value="1"/>
</dbReference>
<keyword evidence="3 8" id="KW-0545">Nucleotide biosynthesis</keyword>
<comment type="caution">
    <text evidence="11">The sequence shown here is derived from an EMBL/GenBank/DDBJ whole genome shotgun (WGS) entry which is preliminary data.</text>
</comment>
<dbReference type="InterPro" id="IPR005946">
    <property type="entry name" value="Rib-P_diPkinase"/>
</dbReference>
<dbReference type="Proteomes" id="UP001359886">
    <property type="component" value="Unassembled WGS sequence"/>
</dbReference>
<keyword evidence="5" id="KW-0418">Kinase</keyword>
<dbReference type="GO" id="GO:0016301">
    <property type="term" value="F:kinase activity"/>
    <property type="evidence" value="ECO:0007669"/>
    <property type="project" value="UniProtKB-KW"/>
</dbReference>
<evidence type="ECO:0000259" key="10">
    <source>
        <dbReference type="Pfam" id="PF13793"/>
    </source>
</evidence>
<keyword evidence="4" id="KW-0547">Nucleotide-binding</keyword>
<name>A0AAW9RIZ5_9GAMM</name>
<evidence type="ECO:0000256" key="7">
    <source>
        <dbReference type="ARBA" id="ARBA00049535"/>
    </source>
</evidence>
<gene>
    <name evidence="11" type="ORF">V3330_14445</name>
</gene>
<protein>
    <recommendedName>
        <fullName evidence="1">ribose-phosphate diphosphokinase</fullName>
        <ecNumber evidence="1">2.7.6.1</ecNumber>
    </recommendedName>
</protein>
<keyword evidence="2" id="KW-0808">Transferase</keyword>
<feature type="domain" description="Phosphoribosyltransferase" evidence="9">
    <location>
        <begin position="135"/>
        <end position="282"/>
    </location>
</feature>
<dbReference type="Gene3D" id="3.40.50.2020">
    <property type="match status" value="2"/>
</dbReference>
<evidence type="ECO:0000256" key="3">
    <source>
        <dbReference type="ARBA" id="ARBA00022727"/>
    </source>
</evidence>
<evidence type="ECO:0000256" key="6">
    <source>
        <dbReference type="ARBA" id="ARBA00022840"/>
    </source>
</evidence>
<evidence type="ECO:0000256" key="1">
    <source>
        <dbReference type="ARBA" id="ARBA00013247"/>
    </source>
</evidence>
<dbReference type="PANTHER" id="PTHR10210:SF32">
    <property type="entry name" value="RIBOSE-PHOSPHATE PYROPHOSPHOKINASE 2"/>
    <property type="match status" value="1"/>
</dbReference>
<dbReference type="SMART" id="SM01400">
    <property type="entry name" value="Pribosyltran_N"/>
    <property type="match status" value="1"/>
</dbReference>
<dbReference type="GO" id="GO:0000287">
    <property type="term" value="F:magnesium ion binding"/>
    <property type="evidence" value="ECO:0007669"/>
    <property type="project" value="InterPro"/>
</dbReference>
<dbReference type="GO" id="GO:0004749">
    <property type="term" value="F:ribose phosphate diphosphokinase activity"/>
    <property type="evidence" value="ECO:0007669"/>
    <property type="project" value="UniProtKB-EC"/>
</dbReference>
<dbReference type="InterPro" id="IPR029057">
    <property type="entry name" value="PRTase-like"/>
</dbReference>
<dbReference type="GO" id="GO:0006015">
    <property type="term" value="P:5-phosphoribose 1-diphosphate biosynthetic process"/>
    <property type="evidence" value="ECO:0007669"/>
    <property type="project" value="TreeGrafter"/>
</dbReference>
<keyword evidence="6" id="KW-0067">ATP-binding</keyword>
<dbReference type="Pfam" id="PF13793">
    <property type="entry name" value="Pribosyltran_N"/>
    <property type="match status" value="1"/>
</dbReference>
<evidence type="ECO:0000256" key="4">
    <source>
        <dbReference type="ARBA" id="ARBA00022741"/>
    </source>
</evidence>
<organism evidence="11 12">
    <name type="scientific">Elongatibacter sediminis</name>
    <dbReference type="NCBI Taxonomy" id="3119006"/>
    <lineage>
        <taxon>Bacteria</taxon>
        <taxon>Pseudomonadati</taxon>
        <taxon>Pseudomonadota</taxon>
        <taxon>Gammaproteobacteria</taxon>
        <taxon>Chromatiales</taxon>
        <taxon>Wenzhouxiangellaceae</taxon>
        <taxon>Elongatibacter</taxon>
    </lineage>
</organism>
<dbReference type="GO" id="GO:0006164">
    <property type="term" value="P:purine nucleotide biosynthetic process"/>
    <property type="evidence" value="ECO:0007669"/>
    <property type="project" value="TreeGrafter"/>
</dbReference>
<evidence type="ECO:0000256" key="5">
    <source>
        <dbReference type="ARBA" id="ARBA00022777"/>
    </source>
</evidence>
<dbReference type="InterPro" id="IPR029099">
    <property type="entry name" value="Pribosyltran_N"/>
</dbReference>
<dbReference type="GO" id="GO:0002189">
    <property type="term" value="C:ribose phosphate diphosphokinase complex"/>
    <property type="evidence" value="ECO:0007669"/>
    <property type="project" value="TreeGrafter"/>
</dbReference>
<dbReference type="EMBL" id="JAZHOG010000010">
    <property type="protein sequence ID" value="MEJ8568830.1"/>
    <property type="molecule type" value="Genomic_DNA"/>
</dbReference>
<proteinExistence type="inferred from homology"/>
<reference evidence="11 12" key="1">
    <citation type="submission" date="2024-02" db="EMBL/GenBank/DDBJ databases">
        <title>A novel Wenzhouxiangellaceae bacterium, isolated from coastal sediments.</title>
        <authorList>
            <person name="Du Z.-J."/>
            <person name="Ye Y.-Q."/>
            <person name="Zhang X.-Y."/>
        </authorList>
    </citation>
    <scope>NUCLEOTIDE SEQUENCE [LARGE SCALE GENOMIC DNA]</scope>
    <source>
        <strain evidence="11 12">CH-27</strain>
    </source>
</reference>
<evidence type="ECO:0000313" key="11">
    <source>
        <dbReference type="EMBL" id="MEJ8568830.1"/>
    </source>
</evidence>
<feature type="domain" description="Ribose-phosphate pyrophosphokinase N-terminal" evidence="10">
    <location>
        <begin position="5"/>
        <end position="116"/>
    </location>
</feature>
<dbReference type="NCBIfam" id="TIGR01251">
    <property type="entry name" value="ribP_PPkin"/>
    <property type="match status" value="1"/>
</dbReference>
<comment type="similarity">
    <text evidence="8">Belongs to the ribose-phosphate pyrophosphokinase family.</text>
</comment>
<dbReference type="GO" id="GO:0005737">
    <property type="term" value="C:cytoplasm"/>
    <property type="evidence" value="ECO:0007669"/>
    <property type="project" value="TreeGrafter"/>
</dbReference>
<dbReference type="SUPFAM" id="SSF53271">
    <property type="entry name" value="PRTase-like"/>
    <property type="match status" value="2"/>
</dbReference>
<dbReference type="RefSeq" id="WP_354696155.1">
    <property type="nucleotide sequence ID" value="NZ_JAZHOG010000010.1"/>
</dbReference>
<comment type="catalytic activity">
    <reaction evidence="7">
        <text>D-ribose 5-phosphate + ATP = 5-phospho-alpha-D-ribose 1-diphosphate + AMP + H(+)</text>
        <dbReference type="Rhea" id="RHEA:15609"/>
        <dbReference type="ChEBI" id="CHEBI:15378"/>
        <dbReference type="ChEBI" id="CHEBI:30616"/>
        <dbReference type="ChEBI" id="CHEBI:58017"/>
        <dbReference type="ChEBI" id="CHEBI:78346"/>
        <dbReference type="ChEBI" id="CHEBI:456215"/>
        <dbReference type="EC" id="2.7.6.1"/>
    </reaction>
</comment>
<evidence type="ECO:0000256" key="8">
    <source>
        <dbReference type="RuleBase" id="RU004324"/>
    </source>
</evidence>
<evidence type="ECO:0000259" key="9">
    <source>
        <dbReference type="Pfam" id="PF00156"/>
    </source>
</evidence>